<dbReference type="OrthoDB" id="3032778at2759"/>
<dbReference type="RefSeq" id="XP_007409683.1">
    <property type="nucleotide sequence ID" value="XM_007409621.1"/>
</dbReference>
<reference evidence="3" key="2">
    <citation type="submission" date="2011-04" db="EMBL/GenBank/DDBJ databases">
        <title>Obligate Biotrophy Features Unraveled by the Genomic Analysis of the Rust Fungi, Melampsora larici-populina and Puccinia graminis f. sp. tritici.</title>
        <authorList>
            <consortium name="US DOE Joint Genome Institute (JGI-PGF)"/>
            <person name="Duplessis S."/>
            <person name="Cuomo C."/>
            <person name="Lin Y.-C."/>
            <person name="Aerts A."/>
            <person name="Tisserant E."/>
            <person name="Veneault-Fourrey C."/>
            <person name="Joly D."/>
            <person name="Hacquard S."/>
            <person name="Amselem J."/>
            <person name="Cantarel B."/>
            <person name="Readman C."/>
            <person name="Coutinho P."/>
            <person name="Feau N."/>
            <person name="Field M."/>
            <person name="Frey P."/>
            <person name="Gelhaye E."/>
            <person name="Goldberg J."/>
            <person name="Grabherr M."/>
            <person name="Kodira C."/>
            <person name="Kohler A."/>
            <person name="Kues U."/>
            <person name="Lindquist E."/>
            <person name="Lucas S."/>
            <person name="Mago R."/>
            <person name="Mauceli E."/>
            <person name="Morin E."/>
            <person name="Murat C."/>
            <person name="Pangilinan J."/>
            <person name="Park R."/>
            <person name="Pearson M."/>
            <person name="Quesneville H."/>
            <person name="Rouhier N."/>
            <person name="Sakthikumar S."/>
            <person name="Salamov A."/>
            <person name="Schmutz J."/>
            <person name="Selles B."/>
            <person name="Shapiro H."/>
            <person name="Tangay P."/>
            <person name="Tuskan G."/>
            <person name="Henrissat B."/>
            <person name="Van de Peer Y."/>
            <person name="Rouze P."/>
            <person name="Schein J."/>
            <person name="Ellis J."/>
            <person name="Dodds P."/>
            <person name="Zhong S."/>
            <person name="Hamelin R."/>
            <person name="Grigoriev I."/>
            <person name="Szabo L."/>
            <person name="Martin F."/>
        </authorList>
    </citation>
    <scope>NUCLEOTIDE SEQUENCE</scope>
    <source>
        <strain evidence="3">98AG31</strain>
    </source>
</reference>
<evidence type="ECO:0000313" key="4">
    <source>
        <dbReference type="Proteomes" id="UP000001072"/>
    </source>
</evidence>
<protein>
    <recommendedName>
        <fullName evidence="1">DUF6534 domain-containing protein</fullName>
    </recommendedName>
</protein>
<dbReference type="InterPro" id="IPR045339">
    <property type="entry name" value="DUF6534"/>
</dbReference>
<dbReference type="EMBL" id="GL883105">
    <property type="protein sequence ID" value="EGG07241.1"/>
    <property type="molecule type" value="Genomic_DNA"/>
</dbReference>
<dbReference type="GeneID" id="18922786"/>
<dbReference type="VEuPathDB" id="FungiDB:MELLADRAFT_106033"/>
<reference evidence="4" key="1">
    <citation type="journal article" date="2011" name="Proc. Natl. Acad. Sci. U.S.A.">
        <title>Obligate biotrophy features unraveled by the genomic analysis of rust fungi.</title>
        <authorList>
            <person name="Duplessis S."/>
            <person name="Cuomo C.A."/>
            <person name="Lin Y.-C."/>
            <person name="Aerts A."/>
            <person name="Tisserant E."/>
            <person name="Veneault-Fourrey C."/>
            <person name="Joly D.L."/>
            <person name="Hacquard S."/>
            <person name="Amselem J."/>
            <person name="Cantarel B.L."/>
            <person name="Chiu R."/>
            <person name="Coutinho P.M."/>
            <person name="Feau N."/>
            <person name="Field M."/>
            <person name="Frey P."/>
            <person name="Gelhaye E."/>
            <person name="Goldberg J."/>
            <person name="Grabherr M.G."/>
            <person name="Kodira C.D."/>
            <person name="Kohler A."/>
            <person name="Kuees U."/>
            <person name="Lindquist E.A."/>
            <person name="Lucas S.M."/>
            <person name="Mago R."/>
            <person name="Mauceli E."/>
            <person name="Morin E."/>
            <person name="Murat C."/>
            <person name="Pangilinan J.L."/>
            <person name="Park R."/>
            <person name="Pearson M."/>
            <person name="Quesneville H."/>
            <person name="Rouhier N."/>
            <person name="Sakthikumar S."/>
            <person name="Salamov A.A."/>
            <person name="Schmutz J."/>
            <person name="Selles B."/>
            <person name="Shapiro H."/>
            <person name="Tanguay P."/>
            <person name="Tuskan G.A."/>
            <person name="Henrissat B."/>
            <person name="Van de Peer Y."/>
            <person name="Rouze P."/>
            <person name="Ellis J.G."/>
            <person name="Dodds P.N."/>
            <person name="Schein J.E."/>
            <person name="Zhong S."/>
            <person name="Hamelin R.C."/>
            <person name="Grigoriev I.V."/>
            <person name="Szabo L.J."/>
            <person name="Martin F."/>
        </authorList>
    </citation>
    <scope>NUCLEOTIDE SEQUENCE [LARGE SCALE GENOMIC DNA]</scope>
    <source>
        <strain evidence="4">98AG31 / pathotype 3-4-7</strain>
    </source>
</reference>
<dbReference type="Pfam" id="PF20152">
    <property type="entry name" value="DUF6534"/>
    <property type="match status" value="1"/>
</dbReference>
<dbReference type="VEuPathDB" id="FungiDB:MELLADRAFT_106035"/>
<evidence type="ECO:0000313" key="3">
    <source>
        <dbReference type="EMBL" id="EGG07242.1"/>
    </source>
</evidence>
<dbReference type="STRING" id="747676.F4RK54"/>
<dbReference type="Proteomes" id="UP000001072">
    <property type="component" value="Unassembled WGS sequence"/>
</dbReference>
<organism evidence="4">
    <name type="scientific">Melampsora larici-populina (strain 98AG31 / pathotype 3-4-7)</name>
    <name type="common">Poplar leaf rust fungus</name>
    <dbReference type="NCBI Taxonomy" id="747676"/>
    <lineage>
        <taxon>Eukaryota</taxon>
        <taxon>Fungi</taxon>
        <taxon>Dikarya</taxon>
        <taxon>Basidiomycota</taxon>
        <taxon>Pucciniomycotina</taxon>
        <taxon>Pucciniomycetes</taxon>
        <taxon>Pucciniales</taxon>
        <taxon>Melampsoraceae</taxon>
        <taxon>Melampsora</taxon>
    </lineage>
</organism>
<sequence length="182" mass="20054">MTTMVWLQLQQQDTINKKESSFRKLIALTIGNNSLTAAFCLMDLILFLLAYEESHVPASLCLVRLYSSSLLCMLNSRPKRVVDTEVKKATFLSDLLDAARAESEERDLESRAEDGNLASVADIRGILVVTTASLSLRTGQPITNNLQVLTRSSPVLDDFSGDCSTWRADQDGFTIDIVGGLH</sequence>
<dbReference type="KEGG" id="mlr:MELLADRAFT_106033"/>
<name>F4RK54_MELLP</name>
<evidence type="ECO:0000313" key="2">
    <source>
        <dbReference type="EMBL" id="EGG07241.1"/>
    </source>
</evidence>
<dbReference type="GeneID" id="18922788"/>
<accession>F4RK54</accession>
<dbReference type="AlphaFoldDB" id="F4RK54"/>
<dbReference type="KEGG" id="mlr:MELLADRAFT_106035"/>
<dbReference type="HOGENOM" id="CLU_1482290_0_0_1"/>
<keyword evidence="4" id="KW-1185">Reference proteome</keyword>
<gene>
    <name evidence="3" type="ORF">MELLADRAFT_106033</name>
    <name evidence="2" type="ORF">MELLADRAFT_106035</name>
</gene>
<feature type="domain" description="DUF6534" evidence="1">
    <location>
        <begin position="2"/>
        <end position="78"/>
    </location>
</feature>
<dbReference type="EMBL" id="GL883105">
    <property type="protein sequence ID" value="EGG07242.1"/>
    <property type="molecule type" value="Genomic_DNA"/>
</dbReference>
<evidence type="ECO:0000259" key="1">
    <source>
        <dbReference type="Pfam" id="PF20152"/>
    </source>
</evidence>
<dbReference type="RefSeq" id="XP_007409684.1">
    <property type="nucleotide sequence ID" value="XM_007409622.1"/>
</dbReference>
<proteinExistence type="predicted"/>